<gene>
    <name evidence="1" type="ORF">L6164_035984</name>
</gene>
<accession>A0ACB9KFQ4</accession>
<protein>
    <submittedName>
        <fullName evidence="1">Uncharacterized protein</fullName>
    </submittedName>
</protein>
<comment type="caution">
    <text evidence="1">The sequence shown here is derived from an EMBL/GenBank/DDBJ whole genome shotgun (WGS) entry which is preliminary data.</text>
</comment>
<evidence type="ECO:0000313" key="2">
    <source>
        <dbReference type="Proteomes" id="UP000828941"/>
    </source>
</evidence>
<proteinExistence type="predicted"/>
<sequence length="173" mass="18967">MLMFGPKTVIVALFTISAMASLAAQVHHVVGGDRGWDPDSDLSSWSNQRLFRVGDEIWFTYSAARGLIAELKSREEYEACDVSNPIGMYTDGLHRVPLEREGIRYFVSSDLENCYSGLKLHVEVQPTAMPNYSASSKTLVADGPSSPSGSARCGVGYVPTFMAMFWVAIGLIY</sequence>
<keyword evidence="2" id="KW-1185">Reference proteome</keyword>
<dbReference type="Proteomes" id="UP000828941">
    <property type="component" value="Chromosome 14"/>
</dbReference>
<evidence type="ECO:0000313" key="1">
    <source>
        <dbReference type="EMBL" id="KAI4295991.1"/>
    </source>
</evidence>
<name>A0ACB9KFQ4_BAUVA</name>
<organism evidence="1 2">
    <name type="scientific">Bauhinia variegata</name>
    <name type="common">Purple orchid tree</name>
    <name type="synonym">Phanera variegata</name>
    <dbReference type="NCBI Taxonomy" id="167791"/>
    <lineage>
        <taxon>Eukaryota</taxon>
        <taxon>Viridiplantae</taxon>
        <taxon>Streptophyta</taxon>
        <taxon>Embryophyta</taxon>
        <taxon>Tracheophyta</taxon>
        <taxon>Spermatophyta</taxon>
        <taxon>Magnoliopsida</taxon>
        <taxon>eudicotyledons</taxon>
        <taxon>Gunneridae</taxon>
        <taxon>Pentapetalae</taxon>
        <taxon>rosids</taxon>
        <taxon>fabids</taxon>
        <taxon>Fabales</taxon>
        <taxon>Fabaceae</taxon>
        <taxon>Cercidoideae</taxon>
        <taxon>Cercideae</taxon>
        <taxon>Bauhiniinae</taxon>
        <taxon>Bauhinia</taxon>
    </lineage>
</organism>
<reference evidence="1 2" key="1">
    <citation type="journal article" date="2022" name="DNA Res.">
        <title>Chromosomal-level genome assembly of the orchid tree Bauhinia variegata (Leguminosae; Cercidoideae) supports the allotetraploid origin hypothesis of Bauhinia.</title>
        <authorList>
            <person name="Zhong Y."/>
            <person name="Chen Y."/>
            <person name="Zheng D."/>
            <person name="Pang J."/>
            <person name="Liu Y."/>
            <person name="Luo S."/>
            <person name="Meng S."/>
            <person name="Qian L."/>
            <person name="Wei D."/>
            <person name="Dai S."/>
            <person name="Zhou R."/>
        </authorList>
    </citation>
    <scope>NUCLEOTIDE SEQUENCE [LARGE SCALE GENOMIC DNA]</scope>
    <source>
        <strain evidence="1">BV-YZ2020</strain>
    </source>
</reference>
<dbReference type="EMBL" id="CM039439">
    <property type="protein sequence ID" value="KAI4295991.1"/>
    <property type="molecule type" value="Genomic_DNA"/>
</dbReference>